<organism evidence="1">
    <name type="scientific">marine sediment metagenome</name>
    <dbReference type="NCBI Taxonomy" id="412755"/>
    <lineage>
        <taxon>unclassified sequences</taxon>
        <taxon>metagenomes</taxon>
        <taxon>ecological metagenomes</taxon>
    </lineage>
</organism>
<name>A0A0F9EIW7_9ZZZZ</name>
<evidence type="ECO:0000313" key="1">
    <source>
        <dbReference type="EMBL" id="KKL44815.1"/>
    </source>
</evidence>
<proteinExistence type="predicted"/>
<accession>A0A0F9EIW7</accession>
<dbReference type="AlphaFoldDB" id="A0A0F9EIW7"/>
<sequence>DDPIRVVGVIVHEVVHAVVGLKCGHKGAFGKCAAAVGLTKPWTATGETDELKTSIRDWIDPLGPYPHGALSLITTPKEVGRMLLLQCECGLKIRTTQKWIDAYGSEWPCPCGSKLIVPETKEGD</sequence>
<comment type="caution">
    <text evidence="1">The sequence shown here is derived from an EMBL/GenBank/DDBJ whole genome shotgun (WGS) entry which is preliminary data.</text>
</comment>
<dbReference type="EMBL" id="LAZR01034621">
    <property type="protein sequence ID" value="KKL44815.1"/>
    <property type="molecule type" value="Genomic_DNA"/>
</dbReference>
<feature type="non-terminal residue" evidence="1">
    <location>
        <position position="1"/>
    </location>
</feature>
<evidence type="ECO:0008006" key="2">
    <source>
        <dbReference type="Google" id="ProtNLM"/>
    </source>
</evidence>
<protein>
    <recommendedName>
        <fullName evidence="2">SprT-like domain-containing protein</fullName>
    </recommendedName>
</protein>
<reference evidence="1" key="1">
    <citation type="journal article" date="2015" name="Nature">
        <title>Complex archaea that bridge the gap between prokaryotes and eukaryotes.</title>
        <authorList>
            <person name="Spang A."/>
            <person name="Saw J.H."/>
            <person name="Jorgensen S.L."/>
            <person name="Zaremba-Niedzwiedzka K."/>
            <person name="Martijn J."/>
            <person name="Lind A.E."/>
            <person name="van Eijk R."/>
            <person name="Schleper C."/>
            <person name="Guy L."/>
            <person name="Ettema T.J."/>
        </authorList>
    </citation>
    <scope>NUCLEOTIDE SEQUENCE</scope>
</reference>
<gene>
    <name evidence="1" type="ORF">LCGC14_2361940</name>
</gene>